<reference evidence="2 3" key="1">
    <citation type="submission" date="2018-11" db="EMBL/GenBank/DDBJ databases">
        <authorList>
            <consortium name="Pathogen Informatics"/>
        </authorList>
    </citation>
    <scope>NUCLEOTIDE SEQUENCE [LARGE SCALE GENOMIC DNA]</scope>
</reference>
<organism evidence="3 4">
    <name type="scientific">Heligmosomoides polygyrus</name>
    <name type="common">Parasitic roundworm</name>
    <dbReference type="NCBI Taxonomy" id="6339"/>
    <lineage>
        <taxon>Eukaryota</taxon>
        <taxon>Metazoa</taxon>
        <taxon>Ecdysozoa</taxon>
        <taxon>Nematoda</taxon>
        <taxon>Chromadorea</taxon>
        <taxon>Rhabditida</taxon>
        <taxon>Rhabditina</taxon>
        <taxon>Rhabditomorpha</taxon>
        <taxon>Strongyloidea</taxon>
        <taxon>Heligmosomidae</taxon>
        <taxon>Heligmosomoides</taxon>
    </lineage>
</organism>
<keyword evidence="3" id="KW-1185">Reference proteome</keyword>
<accession>A0A183GDX1</accession>
<protein>
    <submittedName>
        <fullName evidence="4">Peptidase S1 domain-containing protein</fullName>
    </submittedName>
</protein>
<feature type="region of interest" description="Disordered" evidence="1">
    <location>
        <begin position="59"/>
        <end position="85"/>
    </location>
</feature>
<proteinExistence type="predicted"/>
<reference evidence="4" key="2">
    <citation type="submission" date="2019-09" db="UniProtKB">
        <authorList>
            <consortium name="WormBaseParasite"/>
        </authorList>
    </citation>
    <scope>IDENTIFICATION</scope>
</reference>
<dbReference type="WBParaSite" id="HPBE_0002047501-mRNA-1">
    <property type="protein sequence ID" value="HPBE_0002047501-mRNA-1"/>
    <property type="gene ID" value="HPBE_0002047501"/>
</dbReference>
<evidence type="ECO:0000313" key="2">
    <source>
        <dbReference type="EMBL" id="VDP20160.1"/>
    </source>
</evidence>
<accession>A0A3P8BQV3</accession>
<dbReference type="EMBL" id="UZAH01032180">
    <property type="protein sequence ID" value="VDP20160.1"/>
    <property type="molecule type" value="Genomic_DNA"/>
</dbReference>
<sequence length="149" mass="16444">MAITTASCVSNDKGRVLSSRYPRDDKGTLFERELLWMRGEGLDPAAKREERLEFVCEADESKRPGDVDNSVSVVRSGNPRNSGRDIAMQGLLFTGGQGPVEDLIFCTVLTNEKPNACSPRTRQYFGDLRVGSTFDNPAKLDSNQQGSRI</sequence>
<name>A0A183GDX1_HELPZ</name>
<evidence type="ECO:0000313" key="3">
    <source>
        <dbReference type="Proteomes" id="UP000050761"/>
    </source>
</evidence>
<dbReference type="Proteomes" id="UP000050761">
    <property type="component" value="Unassembled WGS sequence"/>
</dbReference>
<evidence type="ECO:0000256" key="1">
    <source>
        <dbReference type="SAM" id="MobiDB-lite"/>
    </source>
</evidence>
<dbReference type="AlphaFoldDB" id="A0A183GDX1"/>
<evidence type="ECO:0000313" key="4">
    <source>
        <dbReference type="WBParaSite" id="HPBE_0002047501-mRNA-1"/>
    </source>
</evidence>
<feature type="compositionally biased region" description="Polar residues" evidence="1">
    <location>
        <begin position="69"/>
        <end position="81"/>
    </location>
</feature>
<gene>
    <name evidence="2" type="ORF">HPBE_LOCUS20474</name>
</gene>